<gene>
    <name evidence="1" type="ORF">PSON_ATCC_30995.1.T3040008</name>
</gene>
<protein>
    <submittedName>
        <fullName evidence="1">Uncharacterized protein</fullName>
    </submittedName>
</protein>
<dbReference type="GO" id="GO:0005634">
    <property type="term" value="C:nucleus"/>
    <property type="evidence" value="ECO:0007669"/>
    <property type="project" value="InterPro"/>
</dbReference>
<dbReference type="GO" id="GO:0000417">
    <property type="term" value="C:HIR complex"/>
    <property type="evidence" value="ECO:0007669"/>
    <property type="project" value="TreeGrafter"/>
</dbReference>
<dbReference type="GO" id="GO:0006338">
    <property type="term" value="P:chromatin remodeling"/>
    <property type="evidence" value="ECO:0007669"/>
    <property type="project" value="TreeGrafter"/>
</dbReference>
<accession>A0A8S1RQU0</accession>
<dbReference type="AlphaFoldDB" id="A0A8S1RQU0"/>
<dbReference type="OrthoDB" id="284411at2759"/>
<dbReference type="Proteomes" id="UP000692954">
    <property type="component" value="Unassembled WGS sequence"/>
</dbReference>
<evidence type="ECO:0000313" key="1">
    <source>
        <dbReference type="EMBL" id="CAD8130578.1"/>
    </source>
</evidence>
<dbReference type="EMBL" id="CAJJDN010000304">
    <property type="protein sequence ID" value="CAD8130578.1"/>
    <property type="molecule type" value="Genomic_DNA"/>
</dbReference>
<dbReference type="GO" id="GO:0006351">
    <property type="term" value="P:DNA-templated transcription"/>
    <property type="evidence" value="ECO:0007669"/>
    <property type="project" value="InterPro"/>
</dbReference>
<dbReference type="PANTHER" id="PTHR13831">
    <property type="entry name" value="MEMBER OF THE HIR1 FAMILY OF WD-REPEAT PROTEINS"/>
    <property type="match status" value="1"/>
</dbReference>
<comment type="caution">
    <text evidence="1">The sequence shown here is derived from an EMBL/GenBank/DDBJ whole genome shotgun (WGS) entry which is preliminary data.</text>
</comment>
<keyword evidence="2" id="KW-1185">Reference proteome</keyword>
<dbReference type="SMART" id="SM00320">
    <property type="entry name" value="WD40"/>
    <property type="match status" value="2"/>
</dbReference>
<evidence type="ECO:0000313" key="2">
    <source>
        <dbReference type="Proteomes" id="UP000692954"/>
    </source>
</evidence>
<dbReference type="InterPro" id="IPR001680">
    <property type="entry name" value="WD40_rpt"/>
</dbReference>
<proteinExistence type="predicted"/>
<name>A0A8S1RQU0_9CILI</name>
<dbReference type="GO" id="GO:0000785">
    <property type="term" value="C:chromatin"/>
    <property type="evidence" value="ECO:0007669"/>
    <property type="project" value="TreeGrafter"/>
</dbReference>
<organism evidence="1 2">
    <name type="scientific">Paramecium sonneborni</name>
    <dbReference type="NCBI Taxonomy" id="65129"/>
    <lineage>
        <taxon>Eukaryota</taxon>
        <taxon>Sar</taxon>
        <taxon>Alveolata</taxon>
        <taxon>Ciliophora</taxon>
        <taxon>Intramacronucleata</taxon>
        <taxon>Oligohymenophorea</taxon>
        <taxon>Peniculida</taxon>
        <taxon>Parameciidae</taxon>
        <taxon>Paramecium</taxon>
    </lineage>
</organism>
<dbReference type="InterPro" id="IPR031120">
    <property type="entry name" value="HIR1-like"/>
</dbReference>
<dbReference type="PANTHER" id="PTHR13831:SF0">
    <property type="entry name" value="PROTEIN HIRA"/>
    <property type="match status" value="1"/>
</dbReference>
<reference evidence="1" key="1">
    <citation type="submission" date="2021-01" db="EMBL/GenBank/DDBJ databases">
        <authorList>
            <consortium name="Genoscope - CEA"/>
            <person name="William W."/>
        </authorList>
    </citation>
    <scope>NUCLEOTIDE SEQUENCE</scope>
</reference>
<sequence>MRSKHLYLSYQIKWFQHNIDCGQKIVGICWDPFDKYIFSLKFDNTVKFYKIDNWQQKFTISFQIQGKEFTTKREDRKLDQTIDCRYLAKSNLDQKTIPNVAISDRNSNFQVVRTILGPSSSINVARFSPMLFKNSNTNNEYSSLFAIGDNEGNISLWQINKKGMNGKKTLKSRRINRRYNMKLIRNSINGDNFQKIHYNYRFSNDKNERQEQLKSLFGDLKTLKFADMQFEQTNVQADFKNQIPDIKIQKREIPKQT</sequence>
<dbReference type="GO" id="GO:0031491">
    <property type="term" value="F:nucleosome binding"/>
    <property type="evidence" value="ECO:0007669"/>
    <property type="project" value="TreeGrafter"/>
</dbReference>